<evidence type="ECO:0008006" key="4">
    <source>
        <dbReference type="Google" id="ProtNLM"/>
    </source>
</evidence>
<keyword evidence="1" id="KW-0732">Signal</keyword>
<dbReference type="EMBL" id="JACYGY010000001">
    <property type="protein sequence ID" value="MBE9462754.1"/>
    <property type="molecule type" value="Genomic_DNA"/>
</dbReference>
<evidence type="ECO:0000313" key="2">
    <source>
        <dbReference type="EMBL" id="MBE9462754.1"/>
    </source>
</evidence>
<proteinExistence type="predicted"/>
<dbReference type="Gene3D" id="3.40.630.10">
    <property type="entry name" value="Zn peptidases"/>
    <property type="match status" value="1"/>
</dbReference>
<dbReference type="RefSeq" id="WP_228101789.1">
    <property type="nucleotide sequence ID" value="NZ_JACYGY010000001.1"/>
</dbReference>
<gene>
    <name evidence="2" type="ORF">IEE83_12750</name>
</gene>
<evidence type="ECO:0000256" key="1">
    <source>
        <dbReference type="SAM" id="SignalP"/>
    </source>
</evidence>
<dbReference type="Gene3D" id="3.50.30.30">
    <property type="match status" value="1"/>
</dbReference>
<feature type="signal peptide" evidence="1">
    <location>
        <begin position="1"/>
        <end position="24"/>
    </location>
</feature>
<feature type="chain" id="PRO_5045598765" description="PA domain-containing protein" evidence="1">
    <location>
        <begin position="25"/>
        <end position="427"/>
    </location>
</feature>
<keyword evidence="3" id="KW-1185">Reference proteome</keyword>
<evidence type="ECO:0000313" key="3">
    <source>
        <dbReference type="Proteomes" id="UP000634134"/>
    </source>
</evidence>
<organism evidence="2 3">
    <name type="scientific">Dyadobacter subterraneus</name>
    <dbReference type="NCBI Taxonomy" id="2773304"/>
    <lineage>
        <taxon>Bacteria</taxon>
        <taxon>Pseudomonadati</taxon>
        <taxon>Bacteroidota</taxon>
        <taxon>Cytophagia</taxon>
        <taxon>Cytophagales</taxon>
        <taxon>Spirosomataceae</taxon>
        <taxon>Dyadobacter</taxon>
    </lineage>
</organism>
<dbReference type="Proteomes" id="UP000634134">
    <property type="component" value="Unassembled WGS sequence"/>
</dbReference>
<accession>A0ABR9WEY1</accession>
<reference evidence="3" key="1">
    <citation type="submission" date="2023-07" db="EMBL/GenBank/DDBJ databases">
        <title>Dyadobacter sp. nov 'subterranea' isolated from contaminted grondwater.</title>
        <authorList>
            <person name="Szabo I."/>
            <person name="Al-Omari J."/>
            <person name="Szerdahelyi S.G."/>
            <person name="Rado J."/>
        </authorList>
    </citation>
    <scope>NUCLEOTIDE SEQUENCE [LARGE SCALE GENOMIC DNA]</scope>
    <source>
        <strain evidence="3">UP-52</strain>
    </source>
</reference>
<comment type="caution">
    <text evidence="2">The sequence shown here is derived from an EMBL/GenBank/DDBJ whole genome shotgun (WGS) entry which is preliminary data.</text>
</comment>
<sequence length="427" mass="46844">MKRFVTKNIAVFLLFTFSSFPGLAQQPVEKKFQGADLYADVVQYVNFGIHRTGTEGDNKTSEWLKGILDNNGFKTEYVTFPVEQFFPEKTELKIGKKSIEVFPIWPVLKAEVQITAQLIELKKDGGDVSGKIVWINQQSKERSFSFMDEDNAAEIKKIIDGGAKAIILVADNAAGEIAAINTLPGVSYPIPVVQVAPKDVENLLAGGTASLTVTGKLKKVTARNIQGSIGEGDKTIIISTPISGWFTCGGERGPGIATFTALAKWVASQKFPYKFIFTGNSGHELAQHQGTHIFLHEKAPKSADVRLWVHLGASFATYAYTKSDKGLVRQANADNKRIVYFAGDVESSVNQAFRNIEIQKVKDKAYGELVVAQKQGYSPFIGFVGTASFPLFHTKLDDASTTSPALLEEMANAIRQVIEIELRKDKI</sequence>
<dbReference type="SUPFAM" id="SSF53187">
    <property type="entry name" value="Zn-dependent exopeptidases"/>
    <property type="match status" value="1"/>
</dbReference>
<protein>
    <recommendedName>
        <fullName evidence="4">PA domain-containing protein</fullName>
    </recommendedName>
</protein>
<name>A0ABR9WEY1_9BACT</name>